<evidence type="ECO:0000259" key="9">
    <source>
        <dbReference type="Pfam" id="PF13567"/>
    </source>
</evidence>
<dbReference type="Pfam" id="PF13567">
    <property type="entry name" value="DUF4131"/>
    <property type="match status" value="1"/>
</dbReference>
<dbReference type="NCBIfam" id="TIGR00360">
    <property type="entry name" value="ComEC_N-term"/>
    <property type="match status" value="1"/>
</dbReference>
<comment type="subcellular location">
    <subcellularLocation>
        <location evidence="1">Cell membrane</location>
        <topology evidence="1">Multi-pass membrane protein</topology>
    </subcellularLocation>
</comment>
<evidence type="ECO:0000256" key="1">
    <source>
        <dbReference type="ARBA" id="ARBA00004651"/>
    </source>
</evidence>
<keyword evidence="4 7" id="KW-1133">Transmembrane helix</keyword>
<evidence type="ECO:0000259" key="8">
    <source>
        <dbReference type="Pfam" id="PF03772"/>
    </source>
</evidence>
<gene>
    <name evidence="10" type="ORF">C7I55_14615</name>
</gene>
<comment type="caution">
    <text evidence="10">The sequence shown here is derived from an EMBL/GenBank/DDBJ whole genome shotgun (WGS) entry which is preliminary data.</text>
</comment>
<feature type="transmembrane region" description="Helical" evidence="7">
    <location>
        <begin position="530"/>
        <end position="548"/>
    </location>
</feature>
<dbReference type="Proteomes" id="UP000241167">
    <property type="component" value="Unassembled WGS sequence"/>
</dbReference>
<keyword evidence="11" id="KW-1185">Reference proteome</keyword>
<feature type="domain" description="DUF4131" evidence="9">
    <location>
        <begin position="80"/>
        <end position="224"/>
    </location>
</feature>
<accession>A0A2P7QPA1</accession>
<feature type="transmembrane region" description="Helical" evidence="7">
    <location>
        <begin position="502"/>
        <end position="524"/>
    </location>
</feature>
<feature type="transmembrane region" description="Helical" evidence="7">
    <location>
        <begin position="78"/>
        <end position="97"/>
    </location>
</feature>
<dbReference type="OrthoDB" id="9790149at2"/>
<protein>
    <submittedName>
        <fullName evidence="10">Competence protein ComEC</fullName>
    </submittedName>
</protein>
<dbReference type="PANTHER" id="PTHR30619:SF1">
    <property type="entry name" value="RECOMBINATION PROTEIN 2"/>
    <property type="match status" value="1"/>
</dbReference>
<dbReference type="InterPro" id="IPR025405">
    <property type="entry name" value="DUF4131"/>
</dbReference>
<keyword evidence="2" id="KW-1003">Cell membrane</keyword>
<dbReference type="Pfam" id="PF03772">
    <property type="entry name" value="Competence"/>
    <property type="match status" value="1"/>
</dbReference>
<evidence type="ECO:0000256" key="7">
    <source>
        <dbReference type="SAM" id="Phobius"/>
    </source>
</evidence>
<feature type="transmembrane region" description="Helical" evidence="7">
    <location>
        <begin position="351"/>
        <end position="368"/>
    </location>
</feature>
<feature type="domain" description="ComEC/Rec2-related protein" evidence="8">
    <location>
        <begin position="268"/>
        <end position="551"/>
    </location>
</feature>
<feature type="transmembrane region" description="Helical" evidence="7">
    <location>
        <begin position="464"/>
        <end position="490"/>
    </location>
</feature>
<feature type="compositionally biased region" description="Basic and acidic residues" evidence="6">
    <location>
        <begin position="754"/>
        <end position="763"/>
    </location>
</feature>
<feature type="transmembrane region" description="Helical" evidence="7">
    <location>
        <begin position="54"/>
        <end position="72"/>
    </location>
</feature>
<feature type="compositionally biased region" description="Low complexity" evidence="6">
    <location>
        <begin position="743"/>
        <end position="753"/>
    </location>
</feature>
<feature type="transmembrane region" description="Helical" evidence="7">
    <location>
        <begin position="396"/>
        <end position="414"/>
    </location>
</feature>
<proteinExistence type="predicted"/>
<reference evidence="10 11" key="1">
    <citation type="submission" date="2018-03" db="EMBL/GenBank/DDBJ databases">
        <title>The draft genome of Sphingosinicella sp. GL-C-18.</title>
        <authorList>
            <person name="Liu L."/>
            <person name="Li L."/>
            <person name="Liang L."/>
            <person name="Zhang X."/>
            <person name="Wang T."/>
        </authorList>
    </citation>
    <scope>NUCLEOTIDE SEQUENCE [LARGE SCALE GENOMIC DNA]</scope>
    <source>
        <strain evidence="10 11">GL-C-18</strain>
    </source>
</reference>
<dbReference type="GO" id="GO:0005886">
    <property type="term" value="C:plasma membrane"/>
    <property type="evidence" value="ECO:0007669"/>
    <property type="project" value="UniProtKB-SubCell"/>
</dbReference>
<name>A0A2P7QPA1_9SPHN</name>
<dbReference type="AlphaFoldDB" id="A0A2P7QPA1"/>
<dbReference type="InterPro" id="IPR004477">
    <property type="entry name" value="ComEC_N"/>
</dbReference>
<feature type="region of interest" description="Disordered" evidence="6">
    <location>
        <begin position="720"/>
        <end position="763"/>
    </location>
</feature>
<keyword evidence="5 7" id="KW-0472">Membrane</keyword>
<evidence type="ECO:0000256" key="6">
    <source>
        <dbReference type="SAM" id="MobiDB-lite"/>
    </source>
</evidence>
<evidence type="ECO:0000313" key="11">
    <source>
        <dbReference type="Proteomes" id="UP000241167"/>
    </source>
</evidence>
<evidence type="ECO:0000313" key="10">
    <source>
        <dbReference type="EMBL" id="PSJ39803.1"/>
    </source>
</evidence>
<dbReference type="InterPro" id="IPR052159">
    <property type="entry name" value="Competence_DNA_uptake"/>
</dbReference>
<dbReference type="EMBL" id="PXYI01000004">
    <property type="protein sequence ID" value="PSJ39803.1"/>
    <property type="molecule type" value="Genomic_DNA"/>
</dbReference>
<evidence type="ECO:0000256" key="2">
    <source>
        <dbReference type="ARBA" id="ARBA00022475"/>
    </source>
</evidence>
<evidence type="ECO:0000256" key="3">
    <source>
        <dbReference type="ARBA" id="ARBA00022692"/>
    </source>
</evidence>
<feature type="transmembrane region" description="Helical" evidence="7">
    <location>
        <begin position="292"/>
        <end position="315"/>
    </location>
</feature>
<dbReference type="PANTHER" id="PTHR30619">
    <property type="entry name" value="DNA INTERNALIZATION/COMPETENCE PROTEIN COMEC/REC2"/>
    <property type="match status" value="1"/>
</dbReference>
<keyword evidence="3 7" id="KW-0812">Transmembrane</keyword>
<sequence>MAASDGCAPSIADQPPQRGLGARFAALLRWRLPLRPGTASEQLESLADRERDQLPLWLPVGLGLGTAAWFVLPDRSGWTAFAALALGGVLAPLALAPGTRWGRALAIFSLAALIGCGNIWWKAERVAGPVVHREKVATFEAVIDTVQNMPAEEIVRLVVRPTDKSMPHRIRVNLDDKKVSKALEPGARVSVRAWLMPPPPPAVPGAYDFSRAAWFQGVGATGRGLDVTLLVPPAERSWRARLAGARQRLADHIRVRLPGGEGGIAAALATGDQAGIPEADAEAMRQSGLAHLLSVSGLHLTAVVGAVMLLTLKLLALSPALALRFRLVVIAAGVGAVAGIAYTLFTGAEVPTIRSCVAAILILIGIALGREALTLRLVAVGALVVLLLWPESVVGASFQLSFAAIVAIVVIHDHPRVRGLLERRDEARPLKIGRAILGLILTGLAVEIALTPIALFHFHQAGVYGALANIVAIPLTTFVVMPVEGLALLLDPVELGGPCWWIAGKALGFLLWLAHSTAGAPGAVAMLPGMPRGAFGLVVVGGLWLFLWRTRWRLFGLAPLLAGAIWTLATPAPDLLITGDGAHVAIRTQAGRLAILRPKAGDYVRDTLSENAGIKAEPIELESLPKARCSADLCASEIEVAGTSWRILATRSANMVDFGPLRKACAVADIVISDRRLPVTCVPRWLKADAAFLRRTGGLAIKLGAKPEVLTVSQLQGEHPWAAKLAPPPPRKPTWKRRGGEAPGAPWRGAPRPAAREPRAAKP</sequence>
<feature type="transmembrane region" description="Helical" evidence="7">
    <location>
        <begin position="435"/>
        <end position="458"/>
    </location>
</feature>
<evidence type="ECO:0000256" key="5">
    <source>
        <dbReference type="ARBA" id="ARBA00023136"/>
    </source>
</evidence>
<feature type="transmembrane region" description="Helical" evidence="7">
    <location>
        <begin position="327"/>
        <end position="345"/>
    </location>
</feature>
<feature type="transmembrane region" description="Helical" evidence="7">
    <location>
        <begin position="104"/>
        <end position="121"/>
    </location>
</feature>
<organism evidence="10 11">
    <name type="scientific">Allosphingosinicella deserti</name>
    <dbReference type="NCBI Taxonomy" id="2116704"/>
    <lineage>
        <taxon>Bacteria</taxon>
        <taxon>Pseudomonadati</taxon>
        <taxon>Pseudomonadota</taxon>
        <taxon>Alphaproteobacteria</taxon>
        <taxon>Sphingomonadales</taxon>
        <taxon>Sphingomonadaceae</taxon>
        <taxon>Allosphingosinicella</taxon>
    </lineage>
</organism>
<evidence type="ECO:0000256" key="4">
    <source>
        <dbReference type="ARBA" id="ARBA00022989"/>
    </source>
</evidence>